<accession>A0A0E0Q082</accession>
<dbReference type="Proteomes" id="UP000008022">
    <property type="component" value="Unassembled WGS sequence"/>
</dbReference>
<dbReference type="HOGENOM" id="CLU_2594026_0_0_1"/>
<dbReference type="EnsemblPlants" id="ORUFI06G22710.1">
    <property type="protein sequence ID" value="ORUFI06G22710.1"/>
    <property type="gene ID" value="ORUFI06G22710"/>
</dbReference>
<dbReference type="AlphaFoldDB" id="A0A0E0Q082"/>
<evidence type="ECO:0000313" key="1">
    <source>
        <dbReference type="EnsemblPlants" id="ORUFI06G22710.1"/>
    </source>
</evidence>
<reference evidence="2" key="1">
    <citation type="submission" date="2013-06" db="EMBL/GenBank/DDBJ databases">
        <authorList>
            <person name="Zhao Q."/>
        </authorList>
    </citation>
    <scope>NUCLEOTIDE SEQUENCE</scope>
    <source>
        <strain evidence="2">cv. W1943</strain>
    </source>
</reference>
<evidence type="ECO:0000313" key="2">
    <source>
        <dbReference type="Proteomes" id="UP000008022"/>
    </source>
</evidence>
<protein>
    <submittedName>
        <fullName evidence="1">Uncharacterized protein</fullName>
    </submittedName>
</protein>
<reference evidence="1" key="2">
    <citation type="submission" date="2015-06" db="UniProtKB">
        <authorList>
            <consortium name="EnsemblPlants"/>
        </authorList>
    </citation>
    <scope>IDENTIFICATION</scope>
</reference>
<sequence>MLKTTIHRDSSSSALVIFSHQVLLRLLRASPPRLQVATFAALGWWSRYLYMATDDVVPAGHAVVCNAIIAAGSDGVARSR</sequence>
<proteinExistence type="predicted"/>
<organism evidence="1 2">
    <name type="scientific">Oryza rufipogon</name>
    <name type="common">Brownbeard rice</name>
    <name type="synonym">Asian wild rice</name>
    <dbReference type="NCBI Taxonomy" id="4529"/>
    <lineage>
        <taxon>Eukaryota</taxon>
        <taxon>Viridiplantae</taxon>
        <taxon>Streptophyta</taxon>
        <taxon>Embryophyta</taxon>
        <taxon>Tracheophyta</taxon>
        <taxon>Spermatophyta</taxon>
        <taxon>Magnoliopsida</taxon>
        <taxon>Liliopsida</taxon>
        <taxon>Poales</taxon>
        <taxon>Poaceae</taxon>
        <taxon>BOP clade</taxon>
        <taxon>Oryzoideae</taxon>
        <taxon>Oryzeae</taxon>
        <taxon>Oryzinae</taxon>
        <taxon>Oryza</taxon>
    </lineage>
</organism>
<dbReference type="Gramene" id="ORUFI06G22710.1">
    <property type="protein sequence ID" value="ORUFI06G22710.1"/>
    <property type="gene ID" value="ORUFI06G22710"/>
</dbReference>
<keyword evidence="2" id="KW-1185">Reference proteome</keyword>
<name>A0A0E0Q082_ORYRU</name>